<feature type="transmembrane region" description="Helical" evidence="1">
    <location>
        <begin position="94"/>
        <end position="114"/>
    </location>
</feature>
<gene>
    <name evidence="2" type="ORF">GCM10011594_40180</name>
</gene>
<keyword evidence="1" id="KW-0472">Membrane</keyword>
<dbReference type="AlphaFoldDB" id="A0A917WMY5"/>
<name>A0A917WMY5_9ACTN</name>
<sequence length="136" mass="14022">MWTWAGFAIGVLGASSALLLPSGPRRWLDFVLGLVAAALWLVVSGLVLRSTRPGPQPGLRPFAAAALAVVVVVCGLVLASAIRRATDPALATLGLRGSAMLAAVSAGLLLVWTVRRRSRRPVAGDGADDRSGSADR</sequence>
<dbReference type="Proteomes" id="UP000655208">
    <property type="component" value="Unassembled WGS sequence"/>
</dbReference>
<keyword evidence="1" id="KW-1133">Transmembrane helix</keyword>
<evidence type="ECO:0000313" key="3">
    <source>
        <dbReference type="Proteomes" id="UP000655208"/>
    </source>
</evidence>
<comment type="caution">
    <text evidence="2">The sequence shown here is derived from an EMBL/GenBank/DDBJ whole genome shotgun (WGS) entry which is preliminary data.</text>
</comment>
<keyword evidence="1" id="KW-0812">Transmembrane</keyword>
<reference evidence="2" key="1">
    <citation type="journal article" date="2014" name="Int. J. Syst. Evol. Microbiol.">
        <title>Complete genome sequence of Corynebacterium casei LMG S-19264T (=DSM 44701T), isolated from a smear-ripened cheese.</title>
        <authorList>
            <consortium name="US DOE Joint Genome Institute (JGI-PGF)"/>
            <person name="Walter F."/>
            <person name="Albersmeier A."/>
            <person name="Kalinowski J."/>
            <person name="Ruckert C."/>
        </authorList>
    </citation>
    <scope>NUCLEOTIDE SEQUENCE</scope>
    <source>
        <strain evidence="2">CGMCC 4.7308</strain>
    </source>
</reference>
<feature type="transmembrane region" description="Helical" evidence="1">
    <location>
        <begin position="61"/>
        <end position="82"/>
    </location>
</feature>
<evidence type="ECO:0000313" key="2">
    <source>
        <dbReference type="EMBL" id="GGM16134.1"/>
    </source>
</evidence>
<organism evidence="2 3">
    <name type="scientific">Nakamurella endophytica</name>
    <dbReference type="NCBI Taxonomy" id="1748367"/>
    <lineage>
        <taxon>Bacteria</taxon>
        <taxon>Bacillati</taxon>
        <taxon>Actinomycetota</taxon>
        <taxon>Actinomycetes</taxon>
        <taxon>Nakamurellales</taxon>
        <taxon>Nakamurellaceae</taxon>
        <taxon>Nakamurella</taxon>
    </lineage>
</organism>
<accession>A0A917WMY5</accession>
<keyword evidence="3" id="KW-1185">Reference proteome</keyword>
<feature type="transmembrane region" description="Helical" evidence="1">
    <location>
        <begin position="27"/>
        <end position="49"/>
    </location>
</feature>
<evidence type="ECO:0000256" key="1">
    <source>
        <dbReference type="SAM" id="Phobius"/>
    </source>
</evidence>
<reference evidence="2" key="2">
    <citation type="submission" date="2020-09" db="EMBL/GenBank/DDBJ databases">
        <authorList>
            <person name="Sun Q."/>
            <person name="Zhou Y."/>
        </authorList>
    </citation>
    <scope>NUCLEOTIDE SEQUENCE</scope>
    <source>
        <strain evidence="2">CGMCC 4.7308</strain>
    </source>
</reference>
<protein>
    <submittedName>
        <fullName evidence="2">Uncharacterized protein</fullName>
    </submittedName>
</protein>
<proteinExistence type="predicted"/>
<dbReference type="EMBL" id="BMNA01000015">
    <property type="protein sequence ID" value="GGM16134.1"/>
    <property type="molecule type" value="Genomic_DNA"/>
</dbReference>